<dbReference type="STRING" id="886293.Sinac_5274"/>
<reference evidence="1 2" key="1">
    <citation type="submission" date="2012-02" db="EMBL/GenBank/DDBJ databases">
        <title>Complete sequence of chromosome of Singulisphaera acidiphila DSM 18658.</title>
        <authorList>
            <consortium name="US DOE Joint Genome Institute (JGI-PGF)"/>
            <person name="Lucas S."/>
            <person name="Copeland A."/>
            <person name="Lapidus A."/>
            <person name="Glavina del Rio T."/>
            <person name="Dalin E."/>
            <person name="Tice H."/>
            <person name="Bruce D."/>
            <person name="Goodwin L."/>
            <person name="Pitluck S."/>
            <person name="Peters L."/>
            <person name="Ovchinnikova G."/>
            <person name="Chertkov O."/>
            <person name="Kyrpides N."/>
            <person name="Mavromatis K."/>
            <person name="Ivanova N."/>
            <person name="Brettin T."/>
            <person name="Detter J.C."/>
            <person name="Han C."/>
            <person name="Larimer F."/>
            <person name="Land M."/>
            <person name="Hauser L."/>
            <person name="Markowitz V."/>
            <person name="Cheng J.-F."/>
            <person name="Hugenholtz P."/>
            <person name="Woyke T."/>
            <person name="Wu D."/>
            <person name="Tindall B."/>
            <person name="Pomrenke H."/>
            <person name="Brambilla E."/>
            <person name="Klenk H.-P."/>
            <person name="Eisen J.A."/>
        </authorList>
    </citation>
    <scope>NUCLEOTIDE SEQUENCE [LARGE SCALE GENOMIC DNA]</scope>
    <source>
        <strain evidence="2">ATCC BAA-1392 / DSM 18658 / VKM B-2454 / MOB10</strain>
    </source>
</reference>
<dbReference type="Proteomes" id="UP000010798">
    <property type="component" value="Chromosome"/>
</dbReference>
<dbReference type="eggNOG" id="COG0695">
    <property type="taxonomic scope" value="Bacteria"/>
</dbReference>
<name>L0DKS7_SINAD</name>
<sequence length="104" mass="12117">MISLLARLWPSRFKADVAHLRIKVYTREQCGCCHKALDLLKDYQRRLRFSMEEIDIDGDPILRERFNTDVPVVEVDGKVRFKGVVNPVLLERLFEAESRGNSAR</sequence>
<organism evidence="1 2">
    <name type="scientific">Singulisphaera acidiphila (strain ATCC BAA-1392 / DSM 18658 / VKM B-2454 / MOB10)</name>
    <dbReference type="NCBI Taxonomy" id="886293"/>
    <lineage>
        <taxon>Bacteria</taxon>
        <taxon>Pseudomonadati</taxon>
        <taxon>Planctomycetota</taxon>
        <taxon>Planctomycetia</taxon>
        <taxon>Isosphaerales</taxon>
        <taxon>Isosphaeraceae</taxon>
        <taxon>Singulisphaera</taxon>
    </lineage>
</organism>
<proteinExistence type="predicted"/>
<dbReference type="SUPFAM" id="SSF52833">
    <property type="entry name" value="Thioredoxin-like"/>
    <property type="match status" value="1"/>
</dbReference>
<gene>
    <name evidence="1" type="ordered locus">Sinac_5274</name>
</gene>
<protein>
    <submittedName>
        <fullName evidence="1">Glutaredoxin-like protein</fullName>
    </submittedName>
</protein>
<dbReference type="EMBL" id="CP003364">
    <property type="protein sequence ID" value="AGA29425.1"/>
    <property type="molecule type" value="Genomic_DNA"/>
</dbReference>
<dbReference type="InterPro" id="IPR036249">
    <property type="entry name" value="Thioredoxin-like_sf"/>
</dbReference>
<accession>L0DKS7</accession>
<dbReference type="OrthoDB" id="32865at2"/>
<evidence type="ECO:0000313" key="1">
    <source>
        <dbReference type="EMBL" id="AGA29425.1"/>
    </source>
</evidence>
<dbReference type="AlphaFoldDB" id="L0DKS7"/>
<dbReference type="Pfam" id="PF05768">
    <property type="entry name" value="Glrx-like"/>
    <property type="match status" value="1"/>
</dbReference>
<keyword evidence="2" id="KW-1185">Reference proteome</keyword>
<dbReference type="Gene3D" id="3.40.30.10">
    <property type="entry name" value="Glutaredoxin"/>
    <property type="match status" value="1"/>
</dbReference>
<dbReference type="InterPro" id="IPR008554">
    <property type="entry name" value="Glutaredoxin-like"/>
</dbReference>
<dbReference type="HOGENOM" id="CLU_125054_2_0_0"/>
<dbReference type="KEGG" id="saci:Sinac_5274"/>
<dbReference type="RefSeq" id="WP_015248528.1">
    <property type="nucleotide sequence ID" value="NC_019892.1"/>
</dbReference>
<evidence type="ECO:0000313" key="2">
    <source>
        <dbReference type="Proteomes" id="UP000010798"/>
    </source>
</evidence>